<evidence type="ECO:0000313" key="14">
    <source>
        <dbReference type="Proteomes" id="UP001163739"/>
    </source>
</evidence>
<feature type="transmembrane region" description="Helical" evidence="12">
    <location>
        <begin position="194"/>
        <end position="214"/>
    </location>
</feature>
<keyword evidence="7" id="KW-0408">Iron</keyword>
<dbReference type="InterPro" id="IPR050450">
    <property type="entry name" value="COX15/CtaA_HemeA_synthase"/>
</dbReference>
<keyword evidence="2" id="KW-1003">Cell membrane</keyword>
<evidence type="ECO:0000256" key="4">
    <source>
        <dbReference type="ARBA" id="ARBA00022723"/>
    </source>
</evidence>
<accession>A0ABY6N265</accession>
<dbReference type="EMBL" id="CP100390">
    <property type="protein sequence ID" value="UZE96107.1"/>
    <property type="molecule type" value="Genomic_DNA"/>
</dbReference>
<reference evidence="13" key="1">
    <citation type="submission" date="2022-06" db="EMBL/GenBank/DDBJ databases">
        <title>Alkalimarinus sp. nov., isolated from gut of a Alitta virens.</title>
        <authorList>
            <person name="Yang A.I."/>
            <person name="Shin N.-R."/>
        </authorList>
    </citation>
    <scope>NUCLEOTIDE SEQUENCE</scope>
    <source>
        <strain evidence="13">A2M4</strain>
    </source>
</reference>
<keyword evidence="10" id="KW-1015">Disulfide bond</keyword>
<keyword evidence="4" id="KW-0479">Metal-binding</keyword>
<dbReference type="Pfam" id="PF02628">
    <property type="entry name" value="COX15-CtaA"/>
    <property type="match status" value="1"/>
</dbReference>
<dbReference type="RefSeq" id="WP_265047594.1">
    <property type="nucleotide sequence ID" value="NZ_CP100390.1"/>
</dbReference>
<evidence type="ECO:0000313" key="13">
    <source>
        <dbReference type="EMBL" id="UZE96107.1"/>
    </source>
</evidence>
<comment type="subcellular location">
    <subcellularLocation>
        <location evidence="1">Membrane</location>
        <topology evidence="1">Multi-pass membrane protein</topology>
    </subcellularLocation>
</comment>
<keyword evidence="9 12" id="KW-0472">Membrane</keyword>
<feature type="transmembrane region" description="Helical" evidence="12">
    <location>
        <begin position="123"/>
        <end position="142"/>
    </location>
</feature>
<dbReference type="PANTHER" id="PTHR35457">
    <property type="entry name" value="HEME A SYNTHASE"/>
    <property type="match status" value="1"/>
</dbReference>
<gene>
    <name evidence="13" type="ORF">NKI27_18995</name>
</gene>
<evidence type="ECO:0000256" key="3">
    <source>
        <dbReference type="ARBA" id="ARBA00022692"/>
    </source>
</evidence>
<evidence type="ECO:0000256" key="9">
    <source>
        <dbReference type="ARBA" id="ARBA00023136"/>
    </source>
</evidence>
<organism evidence="13 14">
    <name type="scientific">Alkalimarinus alittae</name>
    <dbReference type="NCBI Taxonomy" id="2961619"/>
    <lineage>
        <taxon>Bacteria</taxon>
        <taxon>Pseudomonadati</taxon>
        <taxon>Pseudomonadota</taxon>
        <taxon>Gammaproteobacteria</taxon>
        <taxon>Alteromonadales</taxon>
        <taxon>Alteromonadaceae</taxon>
        <taxon>Alkalimarinus</taxon>
    </lineage>
</organism>
<evidence type="ECO:0000256" key="12">
    <source>
        <dbReference type="SAM" id="Phobius"/>
    </source>
</evidence>
<evidence type="ECO:0000256" key="11">
    <source>
        <dbReference type="ARBA" id="ARBA00023444"/>
    </source>
</evidence>
<evidence type="ECO:0000256" key="8">
    <source>
        <dbReference type="ARBA" id="ARBA00023133"/>
    </source>
</evidence>
<proteinExistence type="predicted"/>
<keyword evidence="6" id="KW-0560">Oxidoreductase</keyword>
<evidence type="ECO:0000256" key="2">
    <source>
        <dbReference type="ARBA" id="ARBA00022475"/>
    </source>
</evidence>
<feature type="transmembrane region" description="Helical" evidence="12">
    <location>
        <begin position="297"/>
        <end position="321"/>
    </location>
</feature>
<sequence length="383" mass="42329">MEKGMTTTIRRMAVITTLLAAIVVALGAYTRLKDAGLGCPDWPGCYGFLTVPEHVDDVKVAEARFPESPVEAHKGWPEMIHRYFASGLGLLIVIQAVLCVRYFRRFQKEHREHQTSQRPPLKLPLFLVLLVICQGLFGMWTVTLKLWPQVVSGHLLGGFATLSLLFLLTLRVLNQSNQSPSIDRSFVKQMRFSPWAVTGLVLVVIQVFLGAWTASNYAAVACPDFPTCQGAWWPEMNLQAGFNLFQSIGPNYLGGLMDGESRVAIQMVHRVGALLLTVYLVLMSWRLWGRSARPAKMAILLVLAALTVQVSLGIINVLWLIPLPVAVAHNAGGAVLLLSLVYLNFKLYGAYQSDAHQAELGQTYLNITKTKAPQFAKNAEVTS</sequence>
<dbReference type="PANTHER" id="PTHR35457:SF1">
    <property type="entry name" value="HEME A SYNTHASE"/>
    <property type="match status" value="1"/>
</dbReference>
<dbReference type="Proteomes" id="UP001163739">
    <property type="component" value="Chromosome"/>
</dbReference>
<protein>
    <submittedName>
        <fullName evidence="13">COX15/CtaA family protein</fullName>
    </submittedName>
</protein>
<comment type="pathway">
    <text evidence="11">Porphyrin-containing compound metabolism.</text>
</comment>
<feature type="transmembrane region" description="Helical" evidence="12">
    <location>
        <begin position="267"/>
        <end position="285"/>
    </location>
</feature>
<keyword evidence="5 12" id="KW-1133">Transmembrane helix</keyword>
<feature type="transmembrane region" description="Helical" evidence="12">
    <location>
        <begin position="83"/>
        <end position="103"/>
    </location>
</feature>
<keyword evidence="3 12" id="KW-0812">Transmembrane</keyword>
<name>A0ABY6N265_9ALTE</name>
<evidence type="ECO:0000256" key="5">
    <source>
        <dbReference type="ARBA" id="ARBA00022989"/>
    </source>
</evidence>
<evidence type="ECO:0000256" key="1">
    <source>
        <dbReference type="ARBA" id="ARBA00004141"/>
    </source>
</evidence>
<keyword evidence="14" id="KW-1185">Reference proteome</keyword>
<feature type="transmembrane region" description="Helical" evidence="12">
    <location>
        <begin position="327"/>
        <end position="345"/>
    </location>
</feature>
<dbReference type="InterPro" id="IPR003780">
    <property type="entry name" value="COX15/CtaA_fam"/>
</dbReference>
<evidence type="ECO:0000256" key="6">
    <source>
        <dbReference type="ARBA" id="ARBA00023002"/>
    </source>
</evidence>
<keyword evidence="8" id="KW-0350">Heme biosynthesis</keyword>
<feature type="transmembrane region" description="Helical" evidence="12">
    <location>
        <begin position="154"/>
        <end position="173"/>
    </location>
</feature>
<evidence type="ECO:0000256" key="10">
    <source>
        <dbReference type="ARBA" id="ARBA00023157"/>
    </source>
</evidence>
<evidence type="ECO:0000256" key="7">
    <source>
        <dbReference type="ARBA" id="ARBA00023004"/>
    </source>
</evidence>